<evidence type="ECO:0000256" key="1">
    <source>
        <dbReference type="ARBA" id="ARBA00007448"/>
    </source>
</evidence>
<evidence type="ECO:0000259" key="3">
    <source>
        <dbReference type="SMART" id="SM00382"/>
    </source>
</evidence>
<feature type="non-terminal residue" evidence="4">
    <location>
        <position position="1"/>
    </location>
</feature>
<evidence type="ECO:0000313" key="5">
    <source>
        <dbReference type="Proteomes" id="UP000799750"/>
    </source>
</evidence>
<feature type="non-terminal residue" evidence="4">
    <location>
        <position position="232"/>
    </location>
</feature>
<evidence type="ECO:0000256" key="2">
    <source>
        <dbReference type="RuleBase" id="RU003651"/>
    </source>
</evidence>
<proteinExistence type="inferred from homology"/>
<gene>
    <name evidence="4" type="ORF">BU16DRAFT_424800</name>
</gene>
<accession>A0A6A6R039</accession>
<keyword evidence="4" id="KW-0378">Hydrolase</keyword>
<sequence length="232" mass="26000">KPSRPMETIDLDPFLYLDILTDAESYFDEETRAWYHENGTPYRRGYLLYGPPGTGKTSLSFALAGRFDIGLYVINLNEAELDDAKLIERFSNLPDKCVVLLEDIDVAGIVENRPQPPVASRNSNPQKISAVSLSGLLNAIDGPTSKEGRLLIMTTNAPRSLDPALYRAGRIDKKIYLGYSTKRTGAITFRRIFANDPCNKYSMDEITDFARRFGAKVPLDTFTPAELQNFCM</sequence>
<dbReference type="GO" id="GO:0005524">
    <property type="term" value="F:ATP binding"/>
    <property type="evidence" value="ECO:0007669"/>
    <property type="project" value="UniProtKB-KW"/>
</dbReference>
<dbReference type="Proteomes" id="UP000799750">
    <property type="component" value="Unassembled WGS sequence"/>
</dbReference>
<dbReference type="PROSITE" id="PS00674">
    <property type="entry name" value="AAA"/>
    <property type="match status" value="1"/>
</dbReference>
<dbReference type="SUPFAM" id="SSF52540">
    <property type="entry name" value="P-loop containing nucleoside triphosphate hydrolases"/>
    <property type="match status" value="1"/>
</dbReference>
<dbReference type="OrthoDB" id="10251412at2759"/>
<protein>
    <submittedName>
        <fullName evidence="4">P-loop containing nucleoside triphosphate hydrolase protein</fullName>
    </submittedName>
</protein>
<dbReference type="InterPro" id="IPR003960">
    <property type="entry name" value="ATPase_AAA_CS"/>
</dbReference>
<dbReference type="GO" id="GO:0016887">
    <property type="term" value="F:ATP hydrolysis activity"/>
    <property type="evidence" value="ECO:0007669"/>
    <property type="project" value="InterPro"/>
</dbReference>
<reference evidence="4" key="1">
    <citation type="journal article" date="2020" name="Stud. Mycol.">
        <title>101 Dothideomycetes genomes: a test case for predicting lifestyles and emergence of pathogens.</title>
        <authorList>
            <person name="Haridas S."/>
            <person name="Albert R."/>
            <person name="Binder M."/>
            <person name="Bloem J."/>
            <person name="Labutti K."/>
            <person name="Salamov A."/>
            <person name="Andreopoulos B."/>
            <person name="Baker S."/>
            <person name="Barry K."/>
            <person name="Bills G."/>
            <person name="Bluhm B."/>
            <person name="Cannon C."/>
            <person name="Castanera R."/>
            <person name="Culley D."/>
            <person name="Daum C."/>
            <person name="Ezra D."/>
            <person name="Gonzalez J."/>
            <person name="Henrissat B."/>
            <person name="Kuo A."/>
            <person name="Liang C."/>
            <person name="Lipzen A."/>
            <person name="Lutzoni F."/>
            <person name="Magnuson J."/>
            <person name="Mondo S."/>
            <person name="Nolan M."/>
            <person name="Ohm R."/>
            <person name="Pangilinan J."/>
            <person name="Park H.-J."/>
            <person name="Ramirez L."/>
            <person name="Alfaro M."/>
            <person name="Sun H."/>
            <person name="Tritt A."/>
            <person name="Yoshinaga Y."/>
            <person name="Zwiers L.-H."/>
            <person name="Turgeon B."/>
            <person name="Goodwin S."/>
            <person name="Spatafora J."/>
            <person name="Crous P."/>
            <person name="Grigoriev I."/>
        </authorList>
    </citation>
    <scope>NUCLEOTIDE SEQUENCE</scope>
    <source>
        <strain evidence="4">CBS 269.34</strain>
    </source>
</reference>
<name>A0A6A6R039_9PEZI</name>
<dbReference type="AlphaFoldDB" id="A0A6A6R039"/>
<evidence type="ECO:0000313" key="4">
    <source>
        <dbReference type="EMBL" id="KAF2498081.1"/>
    </source>
</evidence>
<dbReference type="InterPro" id="IPR003959">
    <property type="entry name" value="ATPase_AAA_core"/>
</dbReference>
<dbReference type="Pfam" id="PF00004">
    <property type="entry name" value="AAA"/>
    <property type="match status" value="1"/>
</dbReference>
<dbReference type="InterPro" id="IPR027417">
    <property type="entry name" value="P-loop_NTPase"/>
</dbReference>
<dbReference type="Gene3D" id="3.40.50.300">
    <property type="entry name" value="P-loop containing nucleotide triphosphate hydrolases"/>
    <property type="match status" value="1"/>
</dbReference>
<keyword evidence="5" id="KW-1185">Reference proteome</keyword>
<dbReference type="InterPro" id="IPR050747">
    <property type="entry name" value="Mitochondrial_chaperone_BCS1"/>
</dbReference>
<comment type="similarity">
    <text evidence="1">Belongs to the AAA ATPase family. BCS1 subfamily.</text>
</comment>
<keyword evidence="2" id="KW-0067">ATP-binding</keyword>
<dbReference type="InterPro" id="IPR003593">
    <property type="entry name" value="AAA+_ATPase"/>
</dbReference>
<dbReference type="EMBL" id="MU004186">
    <property type="protein sequence ID" value="KAF2498081.1"/>
    <property type="molecule type" value="Genomic_DNA"/>
</dbReference>
<feature type="domain" description="AAA+ ATPase" evidence="3">
    <location>
        <begin position="42"/>
        <end position="181"/>
    </location>
</feature>
<organism evidence="4 5">
    <name type="scientific">Lophium mytilinum</name>
    <dbReference type="NCBI Taxonomy" id="390894"/>
    <lineage>
        <taxon>Eukaryota</taxon>
        <taxon>Fungi</taxon>
        <taxon>Dikarya</taxon>
        <taxon>Ascomycota</taxon>
        <taxon>Pezizomycotina</taxon>
        <taxon>Dothideomycetes</taxon>
        <taxon>Pleosporomycetidae</taxon>
        <taxon>Mytilinidiales</taxon>
        <taxon>Mytilinidiaceae</taxon>
        <taxon>Lophium</taxon>
    </lineage>
</organism>
<dbReference type="PANTHER" id="PTHR23070">
    <property type="entry name" value="BCS1 AAA-TYPE ATPASE"/>
    <property type="match status" value="1"/>
</dbReference>
<keyword evidence="2" id="KW-0547">Nucleotide-binding</keyword>
<dbReference type="SMART" id="SM00382">
    <property type="entry name" value="AAA"/>
    <property type="match status" value="1"/>
</dbReference>